<keyword evidence="2" id="KW-1185">Reference proteome</keyword>
<proteinExistence type="predicted"/>
<organism evidence="1 2">
    <name type="scientific">Undibacterium rugosum</name>
    <dbReference type="NCBI Taxonomy" id="2762291"/>
    <lineage>
        <taxon>Bacteria</taxon>
        <taxon>Pseudomonadati</taxon>
        <taxon>Pseudomonadota</taxon>
        <taxon>Betaproteobacteria</taxon>
        <taxon>Burkholderiales</taxon>
        <taxon>Oxalobacteraceae</taxon>
        <taxon>Undibacterium</taxon>
    </lineage>
</organism>
<dbReference type="Proteomes" id="UP000612361">
    <property type="component" value="Unassembled WGS sequence"/>
</dbReference>
<dbReference type="Pfam" id="PF11066">
    <property type="entry name" value="DUF2867"/>
    <property type="match status" value="1"/>
</dbReference>
<dbReference type="InterPro" id="IPR021295">
    <property type="entry name" value="DUF2867"/>
</dbReference>
<reference evidence="1" key="1">
    <citation type="submission" date="2020-08" db="EMBL/GenBank/DDBJ databases">
        <title>Novel species isolated from subtropical streams in China.</title>
        <authorList>
            <person name="Lu H."/>
        </authorList>
    </citation>
    <scope>NUCLEOTIDE SEQUENCE</scope>
    <source>
        <strain evidence="1">CY7W</strain>
    </source>
</reference>
<comment type="caution">
    <text evidence="1">The sequence shown here is derived from an EMBL/GenBank/DDBJ whole genome shotgun (WGS) entry which is preliminary data.</text>
</comment>
<dbReference type="EMBL" id="JACOGG010000005">
    <property type="protein sequence ID" value="MBC3935057.1"/>
    <property type="molecule type" value="Genomic_DNA"/>
</dbReference>
<dbReference type="AlphaFoldDB" id="A0A923I107"/>
<dbReference type="RefSeq" id="WP_186880643.1">
    <property type="nucleotide sequence ID" value="NZ_JACOGG010000005.1"/>
</dbReference>
<name>A0A923I107_9BURK</name>
<protein>
    <submittedName>
        <fullName evidence="1">DUF2867 domain-containing protein</fullName>
    </submittedName>
</protein>
<evidence type="ECO:0000313" key="2">
    <source>
        <dbReference type="Proteomes" id="UP000612361"/>
    </source>
</evidence>
<evidence type="ECO:0000313" key="1">
    <source>
        <dbReference type="EMBL" id="MBC3935057.1"/>
    </source>
</evidence>
<sequence length="171" mass="19051">MLPDVTEAAIPAKTKIAGELNGAYFYDCHQMDYQHEGISAMQVFLNAFGNTPAWVDFLMQIRNRVVSLFGLKDLGQLRAILPAKTAADYRIGDQVGIFSLIYQSEQEVILCDCDKHLDVKVSLSKQSKEGRQFIAVTTVVHVHNMLGKVYMFFVGPAHKVIAPAVIQHAKQ</sequence>
<accession>A0A923I107</accession>
<gene>
    <name evidence="1" type="ORF">H8K47_06760</name>
</gene>